<protein>
    <submittedName>
        <fullName evidence="6">TetR family transcriptional regulator</fullName>
    </submittedName>
</protein>
<organism evidence="6 7">
    <name type="scientific">Kitasatospora griseola</name>
    <name type="common">Streptomyces griseolosporeus</name>
    <dbReference type="NCBI Taxonomy" id="2064"/>
    <lineage>
        <taxon>Bacteria</taxon>
        <taxon>Bacillati</taxon>
        <taxon>Actinomycetota</taxon>
        <taxon>Actinomycetes</taxon>
        <taxon>Kitasatosporales</taxon>
        <taxon>Streptomycetaceae</taxon>
        <taxon>Kitasatospora</taxon>
    </lineage>
</organism>
<dbReference type="InterPro" id="IPR001647">
    <property type="entry name" value="HTH_TetR"/>
</dbReference>
<dbReference type="GO" id="GO:0003700">
    <property type="term" value="F:DNA-binding transcription factor activity"/>
    <property type="evidence" value="ECO:0007669"/>
    <property type="project" value="TreeGrafter"/>
</dbReference>
<keyword evidence="3" id="KW-0804">Transcription</keyword>
<dbReference type="AlphaFoldDB" id="A0A0D0P5F8"/>
<dbReference type="GO" id="GO:0000976">
    <property type="term" value="F:transcription cis-regulatory region binding"/>
    <property type="evidence" value="ECO:0007669"/>
    <property type="project" value="TreeGrafter"/>
</dbReference>
<dbReference type="PANTHER" id="PTHR30055:SF234">
    <property type="entry name" value="HTH-TYPE TRANSCRIPTIONAL REGULATOR BETI"/>
    <property type="match status" value="1"/>
</dbReference>
<dbReference type="Pfam" id="PF13305">
    <property type="entry name" value="TetR_C_33"/>
    <property type="match status" value="1"/>
</dbReference>
<dbReference type="InterPro" id="IPR025996">
    <property type="entry name" value="MT1864/Rv1816-like_C"/>
</dbReference>
<dbReference type="SUPFAM" id="SSF48498">
    <property type="entry name" value="Tetracyclin repressor-like, C-terminal domain"/>
    <property type="match status" value="1"/>
</dbReference>
<evidence type="ECO:0000259" key="5">
    <source>
        <dbReference type="PROSITE" id="PS50977"/>
    </source>
</evidence>
<dbReference type="Proteomes" id="UP000032066">
    <property type="component" value="Unassembled WGS sequence"/>
</dbReference>
<dbReference type="Pfam" id="PF00440">
    <property type="entry name" value="TetR_N"/>
    <property type="match status" value="1"/>
</dbReference>
<dbReference type="SUPFAM" id="SSF46689">
    <property type="entry name" value="Homeodomain-like"/>
    <property type="match status" value="1"/>
</dbReference>
<evidence type="ECO:0000256" key="4">
    <source>
        <dbReference type="PROSITE-ProRule" id="PRU00335"/>
    </source>
</evidence>
<sequence>MNADAAPDPRERILAAAAELLAQGGSEAMSTRAVGAAAGVQAPTLYRLFGDKQGLIDAVVNYGFERYLAEKTSRMPGPDPVDDLRRGWDLHVEFGLTHPSFYPLMYSSDRSGEAAEAAERSGRVLAAMLERVARAGRLLVPVPTAARMIRATALGVTLTLIAEPPATRDVALSARMRETVLAAITGAPAAEVSTPAALAIALDATLPERPHRFTAAETALLREWLGRLTDVSPES</sequence>
<keyword evidence="1" id="KW-0805">Transcription regulation</keyword>
<dbReference type="PRINTS" id="PR00455">
    <property type="entry name" value="HTHTETR"/>
</dbReference>
<evidence type="ECO:0000313" key="7">
    <source>
        <dbReference type="Proteomes" id="UP000032066"/>
    </source>
</evidence>
<dbReference type="InterPro" id="IPR009057">
    <property type="entry name" value="Homeodomain-like_sf"/>
</dbReference>
<name>A0A0D0P5F8_KITGR</name>
<feature type="DNA-binding region" description="H-T-H motif" evidence="4">
    <location>
        <begin position="30"/>
        <end position="49"/>
    </location>
</feature>
<dbReference type="InterPro" id="IPR050109">
    <property type="entry name" value="HTH-type_TetR-like_transc_reg"/>
</dbReference>
<dbReference type="PATRIC" id="fig|2064.6.peg.1139"/>
<dbReference type="PANTHER" id="PTHR30055">
    <property type="entry name" value="HTH-TYPE TRANSCRIPTIONAL REGULATOR RUTR"/>
    <property type="match status" value="1"/>
</dbReference>
<comment type="caution">
    <text evidence="6">The sequence shown here is derived from an EMBL/GenBank/DDBJ whole genome shotgun (WGS) entry which is preliminary data.</text>
</comment>
<feature type="domain" description="HTH tetR-type" evidence="5">
    <location>
        <begin position="7"/>
        <end position="67"/>
    </location>
</feature>
<keyword evidence="7" id="KW-1185">Reference proteome</keyword>
<dbReference type="Gene3D" id="1.10.357.10">
    <property type="entry name" value="Tetracycline Repressor, domain 2"/>
    <property type="match status" value="1"/>
</dbReference>
<keyword evidence="2 4" id="KW-0238">DNA-binding</keyword>
<evidence type="ECO:0000256" key="3">
    <source>
        <dbReference type="ARBA" id="ARBA00023163"/>
    </source>
</evidence>
<evidence type="ECO:0000313" key="6">
    <source>
        <dbReference type="EMBL" id="KIQ66836.1"/>
    </source>
</evidence>
<dbReference type="RefSeq" id="WP_043908335.1">
    <property type="nucleotide sequence ID" value="NZ_JXZB01000001.1"/>
</dbReference>
<gene>
    <name evidence="6" type="ORF">TR51_05150</name>
</gene>
<dbReference type="Gene3D" id="1.10.10.60">
    <property type="entry name" value="Homeodomain-like"/>
    <property type="match status" value="1"/>
</dbReference>
<accession>A0A0D0P5F8</accession>
<dbReference type="PROSITE" id="PS50977">
    <property type="entry name" value="HTH_TETR_2"/>
    <property type="match status" value="1"/>
</dbReference>
<reference evidence="6 7" key="1">
    <citation type="submission" date="2015-02" db="EMBL/GenBank/DDBJ databases">
        <title>Draft genome sequence of Kitasatospora griseola MF730-N6, a bafilomycin, terpentecin and satosporin producer.</title>
        <authorList>
            <person name="Arens J.C."/>
            <person name="Haltli B."/>
            <person name="Kerr R.G."/>
        </authorList>
    </citation>
    <scope>NUCLEOTIDE SEQUENCE [LARGE SCALE GENOMIC DNA]</scope>
    <source>
        <strain evidence="6 7">MF730-N6</strain>
    </source>
</reference>
<dbReference type="OrthoDB" id="3784817at2"/>
<dbReference type="InterPro" id="IPR036271">
    <property type="entry name" value="Tet_transcr_reg_TetR-rel_C_sf"/>
</dbReference>
<evidence type="ECO:0000256" key="2">
    <source>
        <dbReference type="ARBA" id="ARBA00023125"/>
    </source>
</evidence>
<evidence type="ECO:0000256" key="1">
    <source>
        <dbReference type="ARBA" id="ARBA00023015"/>
    </source>
</evidence>
<dbReference type="EMBL" id="JXZB01000001">
    <property type="protein sequence ID" value="KIQ66836.1"/>
    <property type="molecule type" value="Genomic_DNA"/>
</dbReference>
<proteinExistence type="predicted"/>